<protein>
    <submittedName>
        <fullName evidence="2">Uncharacterized protein</fullName>
    </submittedName>
</protein>
<dbReference type="EMBL" id="JAUTDP010000003">
    <property type="protein sequence ID" value="KAK3400712.1"/>
    <property type="molecule type" value="Genomic_DNA"/>
</dbReference>
<feature type="region of interest" description="Disordered" evidence="1">
    <location>
        <begin position="68"/>
        <end position="100"/>
    </location>
</feature>
<feature type="compositionally biased region" description="Polar residues" evidence="1">
    <location>
        <begin position="1"/>
        <end position="15"/>
    </location>
</feature>
<gene>
    <name evidence="2" type="ORF">B0T20DRAFT_347553</name>
</gene>
<feature type="compositionally biased region" description="Polar residues" evidence="1">
    <location>
        <begin position="182"/>
        <end position="195"/>
    </location>
</feature>
<reference evidence="2" key="2">
    <citation type="submission" date="2023-07" db="EMBL/GenBank/DDBJ databases">
        <authorList>
            <consortium name="Lawrence Berkeley National Laboratory"/>
            <person name="Haridas S."/>
            <person name="Hensen N."/>
            <person name="Bonometti L."/>
            <person name="Westerberg I."/>
            <person name="Brannstrom I.O."/>
            <person name="Guillou S."/>
            <person name="Cros-Aarteil S."/>
            <person name="Calhoun S."/>
            <person name="Kuo A."/>
            <person name="Mondo S."/>
            <person name="Pangilinan J."/>
            <person name="Riley R."/>
            <person name="LaButti K."/>
            <person name="Andreopoulos B."/>
            <person name="Lipzen A."/>
            <person name="Chen C."/>
            <person name="Yanf M."/>
            <person name="Daum C."/>
            <person name="Ng V."/>
            <person name="Clum A."/>
            <person name="Steindorff A."/>
            <person name="Ohm R."/>
            <person name="Martin F."/>
            <person name="Silar P."/>
            <person name="Natvig D."/>
            <person name="Lalanne C."/>
            <person name="Gautier V."/>
            <person name="Ament-velasquez S.L."/>
            <person name="Kruys A."/>
            <person name="Hutchinson M.I."/>
            <person name="Powell A.J."/>
            <person name="Barry K."/>
            <person name="Miller A.N."/>
            <person name="Grigoriev I.V."/>
            <person name="Debuchy R."/>
            <person name="Gladieux P."/>
            <person name="Thoren M.H."/>
            <person name="Johannesson H."/>
        </authorList>
    </citation>
    <scope>NUCLEOTIDE SEQUENCE</scope>
    <source>
        <strain evidence="2">FGSC 1904</strain>
    </source>
</reference>
<organism evidence="2 3">
    <name type="scientific">Sordaria brevicollis</name>
    <dbReference type="NCBI Taxonomy" id="83679"/>
    <lineage>
        <taxon>Eukaryota</taxon>
        <taxon>Fungi</taxon>
        <taxon>Dikarya</taxon>
        <taxon>Ascomycota</taxon>
        <taxon>Pezizomycotina</taxon>
        <taxon>Sordariomycetes</taxon>
        <taxon>Sordariomycetidae</taxon>
        <taxon>Sordariales</taxon>
        <taxon>Sordariaceae</taxon>
        <taxon>Sordaria</taxon>
    </lineage>
</organism>
<name>A0AAE0PJ24_SORBR</name>
<feature type="compositionally biased region" description="Basic residues" evidence="1">
    <location>
        <begin position="172"/>
        <end position="181"/>
    </location>
</feature>
<feature type="region of interest" description="Disordered" evidence="1">
    <location>
        <begin position="114"/>
        <end position="209"/>
    </location>
</feature>
<reference evidence="2" key="1">
    <citation type="journal article" date="2023" name="Mol. Phylogenet. Evol.">
        <title>Genome-scale phylogeny and comparative genomics of the fungal order Sordariales.</title>
        <authorList>
            <person name="Hensen N."/>
            <person name="Bonometti L."/>
            <person name="Westerberg I."/>
            <person name="Brannstrom I.O."/>
            <person name="Guillou S."/>
            <person name="Cros-Aarteil S."/>
            <person name="Calhoun S."/>
            <person name="Haridas S."/>
            <person name="Kuo A."/>
            <person name="Mondo S."/>
            <person name="Pangilinan J."/>
            <person name="Riley R."/>
            <person name="LaButti K."/>
            <person name="Andreopoulos B."/>
            <person name="Lipzen A."/>
            <person name="Chen C."/>
            <person name="Yan M."/>
            <person name="Daum C."/>
            <person name="Ng V."/>
            <person name="Clum A."/>
            <person name="Steindorff A."/>
            <person name="Ohm R.A."/>
            <person name="Martin F."/>
            <person name="Silar P."/>
            <person name="Natvig D.O."/>
            <person name="Lalanne C."/>
            <person name="Gautier V."/>
            <person name="Ament-Velasquez S.L."/>
            <person name="Kruys A."/>
            <person name="Hutchinson M.I."/>
            <person name="Powell A.J."/>
            <person name="Barry K."/>
            <person name="Miller A.N."/>
            <person name="Grigoriev I.V."/>
            <person name="Debuchy R."/>
            <person name="Gladieux P."/>
            <person name="Hiltunen Thoren M."/>
            <person name="Johannesson H."/>
        </authorList>
    </citation>
    <scope>NUCLEOTIDE SEQUENCE</scope>
    <source>
        <strain evidence="2">FGSC 1904</strain>
    </source>
</reference>
<sequence length="337" mass="37823">MQSQSYVRAPQQGTWKETELERQARRERESWERLSRARAEEGSGTGGIGRQGHKEILINGERYVRQGSREQFSNREVPLPQPPLPVATESTSNAGADQGPIWQRVRELLERTIAMGNTLTASSAKPEGEREKEEERGKMKTEPTSTRWLESLPSLGFGNGSVPPRSAATSSHSHHPPRGSTRRQPSSRNYPTRNTAEAIAEANACPDPFRQASWERRAWENERAPGVEYVKRPVMSSNSRQKASKYHRYPPAPTAVTVPESDVSSHDQPTPEAEDQTHDIYRVPSFRLNSTHNPQPQHHSAVPAANTRRRRRRGYDEELPTVTENSGPSAHGHGRNS</sequence>
<dbReference type="Proteomes" id="UP001281003">
    <property type="component" value="Unassembled WGS sequence"/>
</dbReference>
<feature type="compositionally biased region" description="Basic and acidic residues" evidence="1">
    <location>
        <begin position="126"/>
        <end position="141"/>
    </location>
</feature>
<feature type="compositionally biased region" description="Basic and acidic residues" evidence="1">
    <location>
        <begin position="16"/>
        <end position="41"/>
    </location>
</feature>
<comment type="caution">
    <text evidence="2">The sequence shown here is derived from an EMBL/GenBank/DDBJ whole genome shotgun (WGS) entry which is preliminary data.</text>
</comment>
<evidence type="ECO:0000256" key="1">
    <source>
        <dbReference type="SAM" id="MobiDB-lite"/>
    </source>
</evidence>
<evidence type="ECO:0000313" key="3">
    <source>
        <dbReference type="Proteomes" id="UP001281003"/>
    </source>
</evidence>
<accession>A0AAE0PJ24</accession>
<feature type="region of interest" description="Disordered" evidence="1">
    <location>
        <begin position="230"/>
        <end position="337"/>
    </location>
</feature>
<evidence type="ECO:0000313" key="2">
    <source>
        <dbReference type="EMBL" id="KAK3400712.1"/>
    </source>
</evidence>
<keyword evidence="3" id="KW-1185">Reference proteome</keyword>
<proteinExistence type="predicted"/>
<feature type="compositionally biased region" description="Polar residues" evidence="1">
    <location>
        <begin position="287"/>
        <end position="298"/>
    </location>
</feature>
<dbReference type="AlphaFoldDB" id="A0AAE0PJ24"/>
<feature type="region of interest" description="Disordered" evidence="1">
    <location>
        <begin position="1"/>
        <end position="54"/>
    </location>
</feature>